<dbReference type="PRINTS" id="PR00035">
    <property type="entry name" value="HTHGNTR"/>
</dbReference>
<reference evidence="5 6" key="1">
    <citation type="submission" date="2017-11" db="EMBL/GenBank/DDBJ databases">
        <title>Draft genome sequence of Mitsuaria sp. HWN-4.</title>
        <authorList>
            <person name="Gundlapally S.R."/>
        </authorList>
    </citation>
    <scope>NUCLEOTIDE SEQUENCE [LARGE SCALE GENOMIC DNA]</scope>
    <source>
        <strain evidence="5 6">HWN-4</strain>
    </source>
</reference>
<dbReference type="InterPro" id="IPR036388">
    <property type="entry name" value="WH-like_DNA-bd_sf"/>
</dbReference>
<evidence type="ECO:0000313" key="5">
    <source>
        <dbReference type="EMBL" id="PIM54121.1"/>
    </source>
</evidence>
<dbReference type="PROSITE" id="PS50949">
    <property type="entry name" value="HTH_GNTR"/>
    <property type="match status" value="1"/>
</dbReference>
<keyword evidence="6" id="KW-1185">Reference proteome</keyword>
<dbReference type="GO" id="GO:0045892">
    <property type="term" value="P:negative regulation of DNA-templated transcription"/>
    <property type="evidence" value="ECO:0007669"/>
    <property type="project" value="TreeGrafter"/>
</dbReference>
<evidence type="ECO:0000259" key="4">
    <source>
        <dbReference type="PROSITE" id="PS50949"/>
    </source>
</evidence>
<dbReference type="CDD" id="cd07377">
    <property type="entry name" value="WHTH_GntR"/>
    <property type="match status" value="1"/>
</dbReference>
<evidence type="ECO:0000256" key="1">
    <source>
        <dbReference type="ARBA" id="ARBA00023015"/>
    </source>
</evidence>
<accession>A0A2G9CCH0</accession>
<dbReference type="EMBL" id="PEOG01000013">
    <property type="protein sequence ID" value="PIM54121.1"/>
    <property type="molecule type" value="Genomic_DNA"/>
</dbReference>
<dbReference type="InterPro" id="IPR036390">
    <property type="entry name" value="WH_DNA-bd_sf"/>
</dbReference>
<dbReference type="Pfam" id="PF07702">
    <property type="entry name" value="UTRA"/>
    <property type="match status" value="1"/>
</dbReference>
<dbReference type="InterPro" id="IPR028978">
    <property type="entry name" value="Chorismate_lyase_/UTRA_dom_sf"/>
</dbReference>
<dbReference type="SMART" id="SM00866">
    <property type="entry name" value="UTRA"/>
    <property type="match status" value="1"/>
</dbReference>
<dbReference type="SUPFAM" id="SSF46785">
    <property type="entry name" value="Winged helix' DNA-binding domain"/>
    <property type="match status" value="1"/>
</dbReference>
<evidence type="ECO:0000256" key="3">
    <source>
        <dbReference type="ARBA" id="ARBA00023163"/>
    </source>
</evidence>
<dbReference type="SMART" id="SM00345">
    <property type="entry name" value="HTH_GNTR"/>
    <property type="match status" value="1"/>
</dbReference>
<sequence>MLETGLPNLANGAGVSRYAQLAQDLRQRIVAGEWAAGAAIPAETDLAERFGVALGTVRQAVAMLAAEGIVQRVHGKGTFVTQGLNGPSLLRFFRFRGPTNEPPTARVHRCQTVRLRAAEALALGQQTGDAALRVKRVRLLAGRPVLAEDLLLPLARFEALRALPTGEWEDLLYPMLARLCGVTVARANDELSFGHLDAATAALLDLPEGAPAIRVDRQAFDLGGQCIELRTTWGDATAFHYSAEMR</sequence>
<comment type="caution">
    <text evidence="5">The sequence shown here is derived from an EMBL/GenBank/DDBJ whole genome shotgun (WGS) entry which is preliminary data.</text>
</comment>
<dbReference type="GO" id="GO:0003677">
    <property type="term" value="F:DNA binding"/>
    <property type="evidence" value="ECO:0007669"/>
    <property type="project" value="UniProtKB-KW"/>
</dbReference>
<dbReference type="PANTHER" id="PTHR44846">
    <property type="entry name" value="MANNOSYL-D-GLYCERATE TRANSPORT/METABOLISM SYSTEM REPRESSOR MNGR-RELATED"/>
    <property type="match status" value="1"/>
</dbReference>
<dbReference type="InterPro" id="IPR000524">
    <property type="entry name" value="Tscrpt_reg_HTH_GntR"/>
</dbReference>
<dbReference type="Gene3D" id="1.10.10.10">
    <property type="entry name" value="Winged helix-like DNA-binding domain superfamily/Winged helix DNA-binding domain"/>
    <property type="match status" value="1"/>
</dbReference>
<dbReference type="SUPFAM" id="SSF64288">
    <property type="entry name" value="Chorismate lyase-like"/>
    <property type="match status" value="1"/>
</dbReference>
<dbReference type="Proteomes" id="UP000231501">
    <property type="component" value="Unassembled WGS sequence"/>
</dbReference>
<dbReference type="Pfam" id="PF00392">
    <property type="entry name" value="GntR"/>
    <property type="match status" value="1"/>
</dbReference>
<protein>
    <submittedName>
        <fullName evidence="5">GntR family transcriptional regulator</fullName>
    </submittedName>
</protein>
<dbReference type="InterPro" id="IPR011663">
    <property type="entry name" value="UTRA"/>
</dbReference>
<evidence type="ECO:0000313" key="6">
    <source>
        <dbReference type="Proteomes" id="UP000231501"/>
    </source>
</evidence>
<keyword evidence="2" id="KW-0238">DNA-binding</keyword>
<dbReference type="GO" id="GO:0003700">
    <property type="term" value="F:DNA-binding transcription factor activity"/>
    <property type="evidence" value="ECO:0007669"/>
    <property type="project" value="InterPro"/>
</dbReference>
<organism evidence="5 6">
    <name type="scientific">Roseateles chitinivorans</name>
    <dbReference type="NCBI Taxonomy" id="2917965"/>
    <lineage>
        <taxon>Bacteria</taxon>
        <taxon>Pseudomonadati</taxon>
        <taxon>Pseudomonadota</taxon>
        <taxon>Betaproteobacteria</taxon>
        <taxon>Burkholderiales</taxon>
        <taxon>Sphaerotilaceae</taxon>
        <taxon>Roseateles</taxon>
    </lineage>
</organism>
<dbReference type="InterPro" id="IPR050679">
    <property type="entry name" value="Bact_HTH_transcr_reg"/>
</dbReference>
<keyword evidence="1" id="KW-0805">Transcription regulation</keyword>
<dbReference type="AlphaFoldDB" id="A0A2G9CCH0"/>
<feature type="domain" description="HTH gntR-type" evidence="4">
    <location>
        <begin position="15"/>
        <end position="83"/>
    </location>
</feature>
<keyword evidence="3" id="KW-0804">Transcription</keyword>
<dbReference type="PANTHER" id="PTHR44846:SF1">
    <property type="entry name" value="MANNOSYL-D-GLYCERATE TRANSPORT_METABOLISM SYSTEM REPRESSOR MNGR-RELATED"/>
    <property type="match status" value="1"/>
</dbReference>
<name>A0A2G9CCH0_9BURK</name>
<proteinExistence type="predicted"/>
<evidence type="ECO:0000256" key="2">
    <source>
        <dbReference type="ARBA" id="ARBA00023125"/>
    </source>
</evidence>
<dbReference type="Gene3D" id="3.40.1410.10">
    <property type="entry name" value="Chorismate lyase-like"/>
    <property type="match status" value="1"/>
</dbReference>
<gene>
    <name evidence="5" type="ORF">CS062_06220</name>
</gene>
<dbReference type="OrthoDB" id="2530535at2"/>